<dbReference type="EMBL" id="AEQV01000158">
    <property type="protein sequence ID" value="EGD08027.1"/>
    <property type="molecule type" value="Genomic_DNA"/>
</dbReference>
<organism evidence="1 2">
    <name type="scientific">Xanthomonas vesicatoria ATCC 35937</name>
    <dbReference type="NCBI Taxonomy" id="925775"/>
    <lineage>
        <taxon>Bacteria</taxon>
        <taxon>Pseudomonadati</taxon>
        <taxon>Pseudomonadota</taxon>
        <taxon>Gammaproteobacteria</taxon>
        <taxon>Lysobacterales</taxon>
        <taxon>Lysobacteraceae</taxon>
        <taxon>Xanthomonas</taxon>
    </lineage>
</organism>
<protein>
    <submittedName>
        <fullName evidence="1">Uncharacterized protein</fullName>
    </submittedName>
</protein>
<reference evidence="1 2" key="1">
    <citation type="journal article" date="2011" name="BMC Genomics">
        <title>Comparative genomics reveals diversity among xanthomonads infecting tomato and pepper.</title>
        <authorList>
            <person name="Potnis N."/>
            <person name="Krasileva K."/>
            <person name="Chow V."/>
            <person name="Almeida N.F."/>
            <person name="Patil P.B."/>
            <person name="Ryan R.P."/>
            <person name="Sharlach M."/>
            <person name="Behlau F."/>
            <person name="Dow J.M."/>
            <person name="Momol M.T."/>
            <person name="White F.F."/>
            <person name="Preston J.F."/>
            <person name="Vinatzer B.A."/>
            <person name="Koebnik R."/>
            <person name="Setubal J.C."/>
            <person name="Norman D.J."/>
            <person name="Staskawicz B.J."/>
            <person name="Jones J.B."/>
        </authorList>
    </citation>
    <scope>NUCLEOTIDE SEQUENCE [LARGE SCALE GENOMIC DNA]</scope>
    <source>
        <strain evidence="1 2">ATCC 35937</strain>
    </source>
</reference>
<dbReference type="Proteomes" id="UP000003299">
    <property type="component" value="Unassembled WGS sequence"/>
</dbReference>
<name>F0BHM4_9XANT</name>
<dbReference type="SUPFAM" id="SSF52540">
    <property type="entry name" value="P-loop containing nucleoside triphosphate hydrolases"/>
    <property type="match status" value="1"/>
</dbReference>
<sequence>MPGDTHWHPQLLERTRALLAVIKRDHGLASTGNLGNKLARRGLTNAPLIDAVDLAAENDQPRMRVDTVHQAKGESLDAVLYLANREHVNALLAGVDTEVGRIGYVAVTRARNLLWLGVPANALEELRPALLACGFQEAGAAAPV</sequence>
<proteinExistence type="predicted"/>
<gene>
    <name evidence="1" type="ORF">XVE_3766</name>
</gene>
<comment type="caution">
    <text evidence="1">The sequence shown here is derived from an EMBL/GenBank/DDBJ whole genome shotgun (WGS) entry which is preliminary data.</text>
</comment>
<dbReference type="AlphaFoldDB" id="F0BHM4"/>
<accession>F0BHM4</accession>
<dbReference type="Gene3D" id="3.40.50.300">
    <property type="entry name" value="P-loop containing nucleotide triphosphate hydrolases"/>
    <property type="match status" value="1"/>
</dbReference>
<evidence type="ECO:0000313" key="1">
    <source>
        <dbReference type="EMBL" id="EGD08027.1"/>
    </source>
</evidence>
<dbReference type="InterPro" id="IPR027417">
    <property type="entry name" value="P-loop_NTPase"/>
</dbReference>
<dbReference type="eggNOG" id="COG0210">
    <property type="taxonomic scope" value="Bacteria"/>
</dbReference>
<evidence type="ECO:0000313" key="2">
    <source>
        <dbReference type="Proteomes" id="UP000003299"/>
    </source>
</evidence>